<evidence type="ECO:0000313" key="2">
    <source>
        <dbReference type="Proteomes" id="UP000886998"/>
    </source>
</evidence>
<proteinExistence type="predicted"/>
<dbReference type="AlphaFoldDB" id="A0A8X6MBB9"/>
<name>A0A8X6MBB9_9ARAC</name>
<organism evidence="1 2">
    <name type="scientific">Trichonephila inaurata madagascariensis</name>
    <dbReference type="NCBI Taxonomy" id="2747483"/>
    <lineage>
        <taxon>Eukaryota</taxon>
        <taxon>Metazoa</taxon>
        <taxon>Ecdysozoa</taxon>
        <taxon>Arthropoda</taxon>
        <taxon>Chelicerata</taxon>
        <taxon>Arachnida</taxon>
        <taxon>Araneae</taxon>
        <taxon>Araneomorphae</taxon>
        <taxon>Entelegynae</taxon>
        <taxon>Araneoidea</taxon>
        <taxon>Nephilidae</taxon>
        <taxon>Trichonephila</taxon>
        <taxon>Trichonephila inaurata</taxon>
    </lineage>
</organism>
<dbReference type="OrthoDB" id="9996331at2759"/>
<gene>
    <name evidence="1" type="ORF">TNIN_476551</name>
</gene>
<keyword evidence="2" id="KW-1185">Reference proteome</keyword>
<evidence type="ECO:0000313" key="1">
    <source>
        <dbReference type="EMBL" id="GFS37254.1"/>
    </source>
</evidence>
<sequence>MAVSRLWQHLQTLGTITRMSGQAHPRVTAFAEDYNVTLNSLLHRGIAAGQLSYDLSTMSETMISVQTVYGWLAQRNNYDRKLLLCFSLFHFQKRSCLFWICEQQSWIE</sequence>
<accession>A0A8X6MBB9</accession>
<dbReference type="Proteomes" id="UP000886998">
    <property type="component" value="Unassembled WGS sequence"/>
</dbReference>
<reference evidence="1" key="1">
    <citation type="submission" date="2020-08" db="EMBL/GenBank/DDBJ databases">
        <title>Multicomponent nature underlies the extraordinary mechanical properties of spider dragline silk.</title>
        <authorList>
            <person name="Kono N."/>
            <person name="Nakamura H."/>
            <person name="Mori M."/>
            <person name="Yoshida Y."/>
            <person name="Ohtoshi R."/>
            <person name="Malay A.D."/>
            <person name="Moran D.A.P."/>
            <person name="Tomita M."/>
            <person name="Numata K."/>
            <person name="Arakawa K."/>
        </authorList>
    </citation>
    <scope>NUCLEOTIDE SEQUENCE</scope>
</reference>
<dbReference type="EMBL" id="BMAV01024943">
    <property type="protein sequence ID" value="GFS37254.1"/>
    <property type="molecule type" value="Genomic_DNA"/>
</dbReference>
<protein>
    <submittedName>
        <fullName evidence="1">Uncharacterized protein</fullName>
    </submittedName>
</protein>
<comment type="caution">
    <text evidence="1">The sequence shown here is derived from an EMBL/GenBank/DDBJ whole genome shotgun (WGS) entry which is preliminary data.</text>
</comment>